<dbReference type="Pfam" id="PF00400">
    <property type="entry name" value="WD40"/>
    <property type="match status" value="2"/>
</dbReference>
<evidence type="ECO:0000256" key="1">
    <source>
        <dbReference type="ARBA" id="ARBA00021125"/>
    </source>
</evidence>
<dbReference type="PROSITE" id="PS50082">
    <property type="entry name" value="WD_REPEATS_2"/>
    <property type="match status" value="2"/>
</dbReference>
<feature type="repeat" description="WD" evidence="4">
    <location>
        <begin position="89"/>
        <end position="131"/>
    </location>
</feature>
<keyword evidence="3" id="KW-0677">Repeat</keyword>
<evidence type="ECO:0000256" key="2">
    <source>
        <dbReference type="ARBA" id="ARBA00022574"/>
    </source>
</evidence>
<proteinExistence type="evidence at transcript level"/>
<dbReference type="Gene3D" id="2.130.10.10">
    <property type="entry name" value="YVTN repeat-like/Quinoprotein amine dehydrogenase"/>
    <property type="match status" value="2"/>
</dbReference>
<name>A0A2P2I7T2_9CRUS</name>
<dbReference type="EMBL" id="IACF01004508">
    <property type="protein sequence ID" value="LAB70097.1"/>
    <property type="molecule type" value="mRNA"/>
</dbReference>
<evidence type="ECO:0000313" key="5">
    <source>
        <dbReference type="EMBL" id="LAB70097.1"/>
    </source>
</evidence>
<dbReference type="PANTHER" id="PTHR22889">
    <property type="entry name" value="WD REPEAT-CONTAINING PROTEIN 89"/>
    <property type="match status" value="1"/>
</dbReference>
<evidence type="ECO:0000256" key="3">
    <source>
        <dbReference type="ARBA" id="ARBA00022737"/>
    </source>
</evidence>
<dbReference type="SUPFAM" id="SSF50978">
    <property type="entry name" value="WD40 repeat-like"/>
    <property type="match status" value="1"/>
</dbReference>
<dbReference type="PROSITE" id="PS50294">
    <property type="entry name" value="WD_REPEATS_REGION"/>
    <property type="match status" value="1"/>
</dbReference>
<dbReference type="InterPro" id="IPR015943">
    <property type="entry name" value="WD40/YVTN_repeat-like_dom_sf"/>
</dbReference>
<evidence type="ECO:0000256" key="4">
    <source>
        <dbReference type="PROSITE-ProRule" id="PRU00221"/>
    </source>
</evidence>
<organism evidence="5">
    <name type="scientific">Hirondellea gigas</name>
    <dbReference type="NCBI Taxonomy" id="1518452"/>
    <lineage>
        <taxon>Eukaryota</taxon>
        <taxon>Metazoa</taxon>
        <taxon>Ecdysozoa</taxon>
        <taxon>Arthropoda</taxon>
        <taxon>Crustacea</taxon>
        <taxon>Multicrustacea</taxon>
        <taxon>Malacostraca</taxon>
        <taxon>Eumalacostraca</taxon>
        <taxon>Peracarida</taxon>
        <taxon>Amphipoda</taxon>
        <taxon>Amphilochidea</taxon>
        <taxon>Lysianassida</taxon>
        <taxon>Lysianassidira</taxon>
        <taxon>Lysianassoidea</taxon>
        <taxon>Lysianassidae</taxon>
        <taxon>Hirondellea</taxon>
    </lineage>
</organism>
<accession>A0A2P2I7T2</accession>
<sequence length="401" mass="45462">MEFMKGQPLMDIRDEYEPDRDTCSESEIAEIFPLHYQVKKKTQLSESFQDSNTCVRLVADNKEANLAAASKKGEITLVNVDTATKMATFSAHTSEVTSLKFCPVNSNLLYSSSLDNTVKVWDLRSNNSEQSYQYTEEDCNSMEFTCLDVNSSGEFLCAGTSLLNEESAYLIFWDARNNKKTLGGYSESHSDDITHLKFHPSKRHILASGAMDNLINVYDIMKPSEADAFSHCIDFGTTPDYISWDRHSSHSSKLFAVNYPQQVQYWDIDGTKPIADLSAKRLCKAMKRQRPEQCHFISLNYDSDLNPMLMVSSNLSCESQQDACIRTITYNREKNRVKPHAVFELKGNKSVQVYDSVFLPTTEVFVTLESGCLRYWGSQGQKRSQQNSLNADNANSKKLKQ</sequence>
<dbReference type="AlphaFoldDB" id="A0A2P2I7T2"/>
<protein>
    <recommendedName>
        <fullName evidence="1">WD repeat-containing protein 89</fullName>
    </recommendedName>
</protein>
<feature type="repeat" description="WD" evidence="4">
    <location>
        <begin position="186"/>
        <end position="228"/>
    </location>
</feature>
<reference evidence="5" key="1">
    <citation type="journal article" date="2018" name="Biosci. Biotechnol. Biochem.">
        <title>Polysaccharide hydrolase of the hadal zone amphipods Hirondellea gigas.</title>
        <authorList>
            <person name="Kobayashi H."/>
            <person name="Nagahama T."/>
            <person name="Arai W."/>
            <person name="Sasagawa Y."/>
            <person name="Umeda M."/>
            <person name="Hayashi T."/>
            <person name="Nikaido I."/>
            <person name="Watanabe H."/>
            <person name="Oguri K."/>
            <person name="Kitazato H."/>
            <person name="Fujioka K."/>
            <person name="Kido Y."/>
            <person name="Takami H."/>
        </authorList>
    </citation>
    <scope>NUCLEOTIDE SEQUENCE</scope>
    <source>
        <tissue evidence="5">Whole body</tissue>
    </source>
</reference>
<dbReference type="InterPro" id="IPR001680">
    <property type="entry name" value="WD40_rpt"/>
</dbReference>
<dbReference type="PROSITE" id="PS00678">
    <property type="entry name" value="WD_REPEATS_1"/>
    <property type="match status" value="1"/>
</dbReference>
<dbReference type="InterPro" id="IPR039328">
    <property type="entry name" value="WDR89"/>
</dbReference>
<dbReference type="InterPro" id="IPR036322">
    <property type="entry name" value="WD40_repeat_dom_sf"/>
</dbReference>
<keyword evidence="2 4" id="KW-0853">WD repeat</keyword>
<dbReference type="PANTHER" id="PTHR22889:SF0">
    <property type="entry name" value="WD REPEAT-CONTAINING PROTEIN 89"/>
    <property type="match status" value="1"/>
</dbReference>
<dbReference type="InterPro" id="IPR019775">
    <property type="entry name" value="WD40_repeat_CS"/>
</dbReference>
<dbReference type="SMART" id="SM00320">
    <property type="entry name" value="WD40"/>
    <property type="match status" value="3"/>
</dbReference>